<reference evidence="2" key="1">
    <citation type="submission" date="2019-08" db="EMBL/GenBank/DDBJ databases">
        <authorList>
            <person name="Kucharzyk K."/>
            <person name="Murdoch R.W."/>
            <person name="Higgins S."/>
            <person name="Loffler F."/>
        </authorList>
    </citation>
    <scope>NUCLEOTIDE SEQUENCE</scope>
</reference>
<dbReference type="InterPro" id="IPR024760">
    <property type="entry name" value="HTH_dom_conjug_TS-like"/>
</dbReference>
<feature type="domain" description="Helix-turn-helix conjugative transposon-like" evidence="1">
    <location>
        <begin position="15"/>
        <end position="75"/>
    </location>
</feature>
<dbReference type="AlphaFoldDB" id="A0A644YH13"/>
<dbReference type="Pfam" id="PF12645">
    <property type="entry name" value="HTH_16"/>
    <property type="match status" value="1"/>
</dbReference>
<protein>
    <recommendedName>
        <fullName evidence="1">Helix-turn-helix conjugative transposon-like domain-containing protein</fullName>
    </recommendedName>
</protein>
<evidence type="ECO:0000313" key="2">
    <source>
        <dbReference type="EMBL" id="MPM27786.1"/>
    </source>
</evidence>
<gene>
    <name evidence="2" type="ORF">SDC9_74300</name>
</gene>
<sequence>MIKLQQRPVEQLLPFSTIEAAKRGDADALSSVLKHFERYIATLSTRELHDEYGSTYRCLDPDLKRRLEAKLIVSIIQKFTIA</sequence>
<comment type="caution">
    <text evidence="2">The sequence shown here is derived from an EMBL/GenBank/DDBJ whole genome shotgun (WGS) entry which is preliminary data.</text>
</comment>
<organism evidence="2">
    <name type="scientific">bioreactor metagenome</name>
    <dbReference type="NCBI Taxonomy" id="1076179"/>
    <lineage>
        <taxon>unclassified sequences</taxon>
        <taxon>metagenomes</taxon>
        <taxon>ecological metagenomes</taxon>
    </lineage>
</organism>
<dbReference type="EMBL" id="VSSQ01005086">
    <property type="protein sequence ID" value="MPM27786.1"/>
    <property type="molecule type" value="Genomic_DNA"/>
</dbReference>
<accession>A0A644YH13</accession>
<proteinExistence type="predicted"/>
<evidence type="ECO:0000259" key="1">
    <source>
        <dbReference type="Pfam" id="PF12645"/>
    </source>
</evidence>
<name>A0A644YH13_9ZZZZ</name>